<dbReference type="Proteomes" id="UP000726737">
    <property type="component" value="Unassembled WGS sequence"/>
</dbReference>
<dbReference type="AlphaFoldDB" id="A0A9P6QGU1"/>
<proteinExistence type="predicted"/>
<keyword evidence="2" id="KW-1185">Reference proteome</keyword>
<dbReference type="OrthoDB" id="2588098at2759"/>
<sequence length="247" mass="28687">MGQYYRLINLDKKQMFRIDISNLTMKEILHNPGNKALLAMFILCPEYLVSSNRDTSPLGSWTTDRIVLIGDYARGAPHFLDSAETQELSHFVMGQNQTQMSLYRFASQTYQVIDEDIDPEYGCQWDFWGDAVPRELSWQCIKGNKTHHLIVNFDRKQYLDPATFNEHGTFAGQFAFHPWGVMQVLLSLLFYSTRSEDGDMELFVQGEWAGNRIAIIEKEKLFDMTKWVDLTSWARDRLRNQGMMSAT</sequence>
<comment type="caution">
    <text evidence="1">The sequence shown here is derived from an EMBL/GenBank/DDBJ whole genome shotgun (WGS) entry which is preliminary data.</text>
</comment>
<name>A0A9P6QGU1_9FUNG</name>
<accession>A0A9P6QGU1</accession>
<evidence type="ECO:0000313" key="1">
    <source>
        <dbReference type="EMBL" id="KAG0265620.1"/>
    </source>
</evidence>
<dbReference type="EMBL" id="JAAAJA010000029">
    <property type="protein sequence ID" value="KAG0265620.1"/>
    <property type="molecule type" value="Genomic_DNA"/>
</dbReference>
<protein>
    <submittedName>
        <fullName evidence="1">Uncharacterized protein</fullName>
    </submittedName>
</protein>
<organism evidence="1 2">
    <name type="scientific">Mortierella polycephala</name>
    <dbReference type="NCBI Taxonomy" id="41804"/>
    <lineage>
        <taxon>Eukaryota</taxon>
        <taxon>Fungi</taxon>
        <taxon>Fungi incertae sedis</taxon>
        <taxon>Mucoromycota</taxon>
        <taxon>Mortierellomycotina</taxon>
        <taxon>Mortierellomycetes</taxon>
        <taxon>Mortierellales</taxon>
        <taxon>Mortierellaceae</taxon>
        <taxon>Mortierella</taxon>
    </lineage>
</organism>
<evidence type="ECO:0000313" key="2">
    <source>
        <dbReference type="Proteomes" id="UP000726737"/>
    </source>
</evidence>
<gene>
    <name evidence="1" type="ORF">BG011_004411</name>
</gene>
<reference evidence="1" key="1">
    <citation type="journal article" date="2020" name="Fungal Divers.">
        <title>Resolving the Mortierellaceae phylogeny through synthesis of multi-gene phylogenetics and phylogenomics.</title>
        <authorList>
            <person name="Vandepol N."/>
            <person name="Liber J."/>
            <person name="Desiro A."/>
            <person name="Na H."/>
            <person name="Kennedy M."/>
            <person name="Barry K."/>
            <person name="Grigoriev I.V."/>
            <person name="Miller A.N."/>
            <person name="O'Donnell K."/>
            <person name="Stajich J.E."/>
            <person name="Bonito G."/>
        </authorList>
    </citation>
    <scope>NUCLEOTIDE SEQUENCE</scope>
    <source>
        <strain evidence="1">KOD948</strain>
    </source>
</reference>